<dbReference type="NCBIfam" id="TIGR02284">
    <property type="entry name" value="PA2169 family four-helix-bundle protein"/>
    <property type="match status" value="1"/>
</dbReference>
<accession>A0A919BFX5</accession>
<organism evidence="2 3">
    <name type="scientific">Thalassotalea marina</name>
    <dbReference type="NCBI Taxonomy" id="1673741"/>
    <lineage>
        <taxon>Bacteria</taxon>
        <taxon>Pseudomonadati</taxon>
        <taxon>Pseudomonadota</taxon>
        <taxon>Gammaproteobacteria</taxon>
        <taxon>Alteromonadales</taxon>
        <taxon>Colwelliaceae</taxon>
        <taxon>Thalassotalea</taxon>
    </lineage>
</organism>
<gene>
    <name evidence="2" type="ORF">GCM10017161_15420</name>
</gene>
<dbReference type="EMBL" id="BNCK01000003">
    <property type="protein sequence ID" value="GHF88597.1"/>
    <property type="molecule type" value="Genomic_DNA"/>
</dbReference>
<protein>
    <recommendedName>
        <fullName evidence="1">DUF2383 domain-containing protein</fullName>
    </recommendedName>
</protein>
<dbReference type="InterPro" id="IPR019052">
    <property type="entry name" value="DUF2383"/>
</dbReference>
<reference evidence="2" key="1">
    <citation type="journal article" date="2014" name="Int. J. Syst. Evol. Microbiol.">
        <title>Complete genome sequence of Corynebacterium casei LMG S-19264T (=DSM 44701T), isolated from a smear-ripened cheese.</title>
        <authorList>
            <consortium name="US DOE Joint Genome Institute (JGI-PGF)"/>
            <person name="Walter F."/>
            <person name="Albersmeier A."/>
            <person name="Kalinowski J."/>
            <person name="Ruckert C."/>
        </authorList>
    </citation>
    <scope>NUCLEOTIDE SEQUENCE</scope>
    <source>
        <strain evidence="2">KCTC 42731</strain>
    </source>
</reference>
<dbReference type="RefSeq" id="WP_189768915.1">
    <property type="nucleotide sequence ID" value="NZ_BNCK01000003.1"/>
</dbReference>
<dbReference type="AlphaFoldDB" id="A0A919BFX5"/>
<reference evidence="2" key="2">
    <citation type="submission" date="2020-09" db="EMBL/GenBank/DDBJ databases">
        <authorList>
            <person name="Sun Q."/>
            <person name="Kim S."/>
        </authorList>
    </citation>
    <scope>NUCLEOTIDE SEQUENCE</scope>
    <source>
        <strain evidence="2">KCTC 42731</strain>
    </source>
</reference>
<evidence type="ECO:0000259" key="1">
    <source>
        <dbReference type="Pfam" id="PF09537"/>
    </source>
</evidence>
<proteinExistence type="predicted"/>
<dbReference type="Proteomes" id="UP000623842">
    <property type="component" value="Unassembled WGS sequence"/>
</dbReference>
<dbReference type="InterPro" id="IPR012347">
    <property type="entry name" value="Ferritin-like"/>
</dbReference>
<dbReference type="InterPro" id="IPR011971">
    <property type="entry name" value="CHP02284"/>
</dbReference>
<dbReference type="Gene3D" id="1.20.1260.10">
    <property type="match status" value="1"/>
</dbReference>
<comment type="caution">
    <text evidence="2">The sequence shown here is derived from an EMBL/GenBank/DDBJ whole genome shotgun (WGS) entry which is preliminary data.</text>
</comment>
<evidence type="ECO:0000313" key="2">
    <source>
        <dbReference type="EMBL" id="GHF88597.1"/>
    </source>
</evidence>
<evidence type="ECO:0000313" key="3">
    <source>
        <dbReference type="Proteomes" id="UP000623842"/>
    </source>
</evidence>
<dbReference type="Pfam" id="PF09537">
    <property type="entry name" value="DUF2383"/>
    <property type="match status" value="1"/>
</dbReference>
<feature type="domain" description="DUF2383" evidence="1">
    <location>
        <begin position="9"/>
        <end position="115"/>
    </location>
</feature>
<name>A0A919BFX5_9GAMM</name>
<sequence>MNNSNYDLSHVEHLIKVLNSGIDFYGEAKSKLDNHELIRIFDQNLTEKHKAVTELQNYVMADKGEPEQDSALSVELRAAYTKVLALVSSDTEHTYISQLEEVEDKVLEAIDKSLKNVMPPQLKETLLRIQIRMQVCHDDMKHLQEVTA</sequence>
<keyword evidence="3" id="KW-1185">Reference proteome</keyword>